<accession>A0AA38FF27</accession>
<evidence type="ECO:0000313" key="2">
    <source>
        <dbReference type="EMBL" id="KAH9303834.1"/>
    </source>
</evidence>
<dbReference type="Proteomes" id="UP000824469">
    <property type="component" value="Unassembled WGS sequence"/>
</dbReference>
<dbReference type="EMBL" id="JAHRHJ020000008">
    <property type="protein sequence ID" value="KAH9303834.1"/>
    <property type="molecule type" value="Genomic_DNA"/>
</dbReference>
<comment type="caution">
    <text evidence="2">The sequence shown here is derived from an EMBL/GenBank/DDBJ whole genome shotgun (WGS) entry which is preliminary data.</text>
</comment>
<organism evidence="2 3">
    <name type="scientific">Taxus chinensis</name>
    <name type="common">Chinese yew</name>
    <name type="synonym">Taxus wallichiana var. chinensis</name>
    <dbReference type="NCBI Taxonomy" id="29808"/>
    <lineage>
        <taxon>Eukaryota</taxon>
        <taxon>Viridiplantae</taxon>
        <taxon>Streptophyta</taxon>
        <taxon>Embryophyta</taxon>
        <taxon>Tracheophyta</taxon>
        <taxon>Spermatophyta</taxon>
        <taxon>Pinopsida</taxon>
        <taxon>Pinidae</taxon>
        <taxon>Conifers II</taxon>
        <taxon>Cupressales</taxon>
        <taxon>Taxaceae</taxon>
        <taxon>Taxus</taxon>
    </lineage>
</organism>
<reference evidence="2 3" key="1">
    <citation type="journal article" date="2021" name="Nat. Plants">
        <title>The Taxus genome provides insights into paclitaxel biosynthesis.</title>
        <authorList>
            <person name="Xiong X."/>
            <person name="Gou J."/>
            <person name="Liao Q."/>
            <person name="Li Y."/>
            <person name="Zhou Q."/>
            <person name="Bi G."/>
            <person name="Li C."/>
            <person name="Du R."/>
            <person name="Wang X."/>
            <person name="Sun T."/>
            <person name="Guo L."/>
            <person name="Liang H."/>
            <person name="Lu P."/>
            <person name="Wu Y."/>
            <person name="Zhang Z."/>
            <person name="Ro D.K."/>
            <person name="Shang Y."/>
            <person name="Huang S."/>
            <person name="Yan J."/>
        </authorList>
    </citation>
    <scope>NUCLEOTIDE SEQUENCE [LARGE SCALE GENOMIC DNA]</scope>
    <source>
        <strain evidence="2">Ta-2019</strain>
    </source>
</reference>
<feature type="non-terminal residue" evidence="2">
    <location>
        <position position="1"/>
    </location>
</feature>
<gene>
    <name evidence="2" type="ORF">KI387_008238</name>
</gene>
<dbReference type="AlphaFoldDB" id="A0AA38FF27"/>
<feature type="non-terminal residue" evidence="2">
    <location>
        <position position="67"/>
    </location>
</feature>
<evidence type="ECO:0000313" key="3">
    <source>
        <dbReference type="Proteomes" id="UP000824469"/>
    </source>
</evidence>
<sequence>NALKVETRGRQKNRKSWKNERSGKVKIQEQDCMLELWKVWACKEGLMLGASDKKKQQEENKEANVAS</sequence>
<feature type="region of interest" description="Disordered" evidence="1">
    <location>
        <begin position="1"/>
        <end position="23"/>
    </location>
</feature>
<protein>
    <submittedName>
        <fullName evidence="2">Uncharacterized protein</fullName>
    </submittedName>
</protein>
<keyword evidence="3" id="KW-1185">Reference proteome</keyword>
<evidence type="ECO:0000256" key="1">
    <source>
        <dbReference type="SAM" id="MobiDB-lite"/>
    </source>
</evidence>
<name>A0AA38FF27_TAXCH</name>
<proteinExistence type="predicted"/>